<organism evidence="2">
    <name type="scientific">marine sediment metagenome</name>
    <dbReference type="NCBI Taxonomy" id="412755"/>
    <lineage>
        <taxon>unclassified sequences</taxon>
        <taxon>metagenomes</taxon>
        <taxon>ecological metagenomes</taxon>
    </lineage>
</organism>
<name>X1IAB6_9ZZZZ</name>
<evidence type="ECO:0000256" key="1">
    <source>
        <dbReference type="SAM" id="Coils"/>
    </source>
</evidence>
<sequence>QEGRKFGANLIIGTQRPQLLDTTIRAQAGTWVVHNLTDIRDIDVTISSAEDLTRSNKTDIQGLDKGEGIICGEAIKGIPLFVKVRKRLTAHGGVGFNPLDFLPKQTIEGLQKRKQKILGEKTANELETGKSIYEEITAPKTSAEYLDQIGYLKVRIKELEEEVDILKGRILDVEGVKGGPLSISQITDNDNIEELQTEIKVWREKYNYLKESMENPDAVISSGEGSSELILELQNKTIELEANVQKYRSQYTDALLLAEKAIKELKKRKK</sequence>
<reference evidence="2" key="1">
    <citation type="journal article" date="2014" name="Front. Microbiol.">
        <title>High frequency of phylogenetically diverse reductive dehalogenase-homologous genes in deep subseafloor sedimentary metagenomes.</title>
        <authorList>
            <person name="Kawai M."/>
            <person name="Futagami T."/>
            <person name="Toyoda A."/>
            <person name="Takaki Y."/>
            <person name="Nishi S."/>
            <person name="Hori S."/>
            <person name="Arai W."/>
            <person name="Tsubouchi T."/>
            <person name="Morono Y."/>
            <person name="Uchiyama I."/>
            <person name="Ito T."/>
            <person name="Fujiyama A."/>
            <person name="Inagaki F."/>
            <person name="Takami H."/>
        </authorList>
    </citation>
    <scope>NUCLEOTIDE SEQUENCE</scope>
    <source>
        <strain evidence="2">Expedition CK06-06</strain>
    </source>
</reference>
<feature type="non-terminal residue" evidence="2">
    <location>
        <position position="1"/>
    </location>
</feature>
<gene>
    <name evidence="2" type="ORF">S03H2_40172</name>
</gene>
<keyword evidence="1" id="KW-0175">Coiled coil</keyword>
<comment type="caution">
    <text evidence="2">The sequence shown here is derived from an EMBL/GenBank/DDBJ whole genome shotgun (WGS) entry which is preliminary data.</text>
</comment>
<dbReference type="Gene3D" id="3.40.50.300">
    <property type="entry name" value="P-loop containing nucleotide triphosphate hydrolases"/>
    <property type="match status" value="1"/>
</dbReference>
<dbReference type="InterPro" id="IPR027417">
    <property type="entry name" value="P-loop_NTPase"/>
</dbReference>
<evidence type="ECO:0000313" key="2">
    <source>
        <dbReference type="EMBL" id="GAH54493.1"/>
    </source>
</evidence>
<feature type="coiled-coil region" evidence="1">
    <location>
        <begin position="142"/>
        <end position="268"/>
    </location>
</feature>
<dbReference type="EMBL" id="BARU01024890">
    <property type="protein sequence ID" value="GAH54493.1"/>
    <property type="molecule type" value="Genomic_DNA"/>
</dbReference>
<dbReference type="PANTHER" id="PTHR42957">
    <property type="entry name" value="HELICASE MJ1565-RELATED"/>
    <property type="match status" value="1"/>
</dbReference>
<dbReference type="PANTHER" id="PTHR42957:SF1">
    <property type="entry name" value="HELICASE MJ1565-RELATED"/>
    <property type="match status" value="1"/>
</dbReference>
<protein>
    <submittedName>
        <fullName evidence="2">Uncharacterized protein</fullName>
    </submittedName>
</protein>
<dbReference type="AlphaFoldDB" id="X1IAB6"/>
<dbReference type="InterPro" id="IPR008571">
    <property type="entry name" value="HerA-like"/>
</dbReference>
<proteinExistence type="predicted"/>
<accession>X1IAB6</accession>
<dbReference type="SUPFAM" id="SSF52540">
    <property type="entry name" value="P-loop containing nucleoside triphosphate hydrolases"/>
    <property type="match status" value="1"/>
</dbReference>